<dbReference type="Proteomes" id="UP000321638">
    <property type="component" value="Unassembled WGS sequence"/>
</dbReference>
<reference evidence="1 2" key="1">
    <citation type="submission" date="2019-06" db="EMBL/GenBank/DDBJ databases">
        <title>New taxonomy in bacterial strain CC-CFT640, isolated from vineyard.</title>
        <authorList>
            <person name="Lin S.-Y."/>
            <person name="Tsai C.-F."/>
            <person name="Young C.-C."/>
        </authorList>
    </citation>
    <scope>NUCLEOTIDE SEQUENCE [LARGE SCALE GENOMIC DNA]</scope>
    <source>
        <strain evidence="1 2">CC-CFT640</strain>
    </source>
</reference>
<evidence type="ECO:0000313" key="1">
    <source>
        <dbReference type="EMBL" id="TXL73882.1"/>
    </source>
</evidence>
<accession>A0A5C8PJ94</accession>
<dbReference type="OrthoDB" id="9811869at2"/>
<gene>
    <name evidence="1" type="ORF">FHP25_19730</name>
</gene>
<keyword evidence="1" id="KW-0540">Nuclease</keyword>
<keyword evidence="1" id="KW-0378">Hydrolase</keyword>
<keyword evidence="2" id="KW-1185">Reference proteome</keyword>
<comment type="caution">
    <text evidence="1">The sequence shown here is derived from an EMBL/GenBank/DDBJ whole genome shotgun (WGS) entry which is preliminary data.</text>
</comment>
<dbReference type="AlphaFoldDB" id="A0A5C8PJ94"/>
<organism evidence="1 2">
    <name type="scientific">Vineibacter terrae</name>
    <dbReference type="NCBI Taxonomy" id="2586908"/>
    <lineage>
        <taxon>Bacteria</taxon>
        <taxon>Pseudomonadati</taxon>
        <taxon>Pseudomonadota</taxon>
        <taxon>Alphaproteobacteria</taxon>
        <taxon>Hyphomicrobiales</taxon>
        <taxon>Vineibacter</taxon>
    </lineage>
</organism>
<proteinExistence type="predicted"/>
<sequence length="297" mass="32191">MAYWWLNQKEDDVILLEEEGIVAVPRRDKLGKTSASYATAGDMRPADIGFVFVGGDLEGVFTVVKPPQDEAIEMAPDFQRRAARIVEVSFFGLPQSVTVEETTLRLRDVLPVMGSPLDPNGAEKDTSVHPVGEALAERLIALCADADPMSEAIGEAMAEAISVGDLPEETKNDLIEARLGFGRLNESVLALWNGGCCATGTVHEVLVRTCAIKPWARATNEERLDSHNALPLLTTWHIAFITGLIAFADDGALLLSADLPAEEARKAGIDPGFRLAVKGERQVAYLAWHRANVFRSG</sequence>
<dbReference type="GO" id="GO:0004519">
    <property type="term" value="F:endonuclease activity"/>
    <property type="evidence" value="ECO:0007669"/>
    <property type="project" value="UniProtKB-KW"/>
</dbReference>
<evidence type="ECO:0000313" key="2">
    <source>
        <dbReference type="Proteomes" id="UP000321638"/>
    </source>
</evidence>
<protein>
    <submittedName>
        <fullName evidence="1">HNH endonuclease</fullName>
    </submittedName>
</protein>
<dbReference type="EMBL" id="VDUZ01000022">
    <property type="protein sequence ID" value="TXL73882.1"/>
    <property type="molecule type" value="Genomic_DNA"/>
</dbReference>
<dbReference type="RefSeq" id="WP_147848678.1">
    <property type="nucleotide sequence ID" value="NZ_VDUZ01000022.1"/>
</dbReference>
<name>A0A5C8PJ94_9HYPH</name>
<keyword evidence="1" id="KW-0255">Endonuclease</keyword>